<protein>
    <submittedName>
        <fullName evidence="2">Uncharacterized protein</fullName>
    </submittedName>
</protein>
<organism evidence="2 3">
    <name type="scientific">Giardia muris</name>
    <dbReference type="NCBI Taxonomy" id="5742"/>
    <lineage>
        <taxon>Eukaryota</taxon>
        <taxon>Metamonada</taxon>
        <taxon>Diplomonadida</taxon>
        <taxon>Hexamitidae</taxon>
        <taxon>Giardiinae</taxon>
        <taxon>Giardia</taxon>
    </lineage>
</organism>
<evidence type="ECO:0000256" key="1">
    <source>
        <dbReference type="SAM" id="MobiDB-lite"/>
    </source>
</evidence>
<accession>A0A4Z1T4P7</accession>
<evidence type="ECO:0000313" key="3">
    <source>
        <dbReference type="Proteomes" id="UP000315496"/>
    </source>
</evidence>
<proteinExistence type="predicted"/>
<comment type="caution">
    <text evidence="2">The sequence shown here is derived from an EMBL/GenBank/DDBJ whole genome shotgun (WGS) entry which is preliminary data.</text>
</comment>
<reference evidence="2 3" key="1">
    <citation type="submission" date="2019-05" db="EMBL/GenBank/DDBJ databases">
        <title>The compact genome of Giardia muris reveals important steps in the evolution of intestinal protozoan parasites.</title>
        <authorList>
            <person name="Xu F."/>
            <person name="Jimenez-Gonzalez A."/>
            <person name="Einarsson E."/>
            <person name="Astvaldsson A."/>
            <person name="Peirasmaki D."/>
            <person name="Eckmann L."/>
            <person name="Andersson J.O."/>
            <person name="Svard S.G."/>
            <person name="Jerlstrom-Hultqvist J."/>
        </authorList>
    </citation>
    <scope>NUCLEOTIDE SEQUENCE [LARGE SCALE GENOMIC DNA]</scope>
    <source>
        <strain evidence="2 3">Roberts-Thomson</strain>
    </source>
</reference>
<dbReference type="Proteomes" id="UP000315496">
    <property type="component" value="Chromosome 2"/>
</dbReference>
<dbReference type="AlphaFoldDB" id="A0A4Z1T4P7"/>
<dbReference type="EMBL" id="VDLU01000002">
    <property type="protein sequence ID" value="TNJ28963.1"/>
    <property type="molecule type" value="Genomic_DNA"/>
</dbReference>
<feature type="region of interest" description="Disordered" evidence="1">
    <location>
        <begin position="16"/>
        <end position="56"/>
    </location>
</feature>
<keyword evidence="3" id="KW-1185">Reference proteome</keyword>
<feature type="compositionally biased region" description="Basic and acidic residues" evidence="1">
    <location>
        <begin position="16"/>
        <end position="48"/>
    </location>
</feature>
<gene>
    <name evidence="2" type="ORF">GMRT_10717</name>
</gene>
<name>A0A4Z1T4P7_GIAMU</name>
<feature type="region of interest" description="Disordered" evidence="1">
    <location>
        <begin position="127"/>
        <end position="175"/>
    </location>
</feature>
<evidence type="ECO:0000313" key="2">
    <source>
        <dbReference type="EMBL" id="TNJ28963.1"/>
    </source>
</evidence>
<sequence>MSSFEGLAAFQSRLKEKKALARKGVEPKKARGLETKKEVSKSSVRKDAPMPTTMKKTRAIISFTNNPQGVGTSETSIRATVVDDSSHQRITLPSELTVDDLENLRRARAGRAMASASLSEIVPNIKSQVQEDEQWPSATQLPINDTSDYTPPSTRLEVGKVSTLPTKPMKAKGIR</sequence>
<dbReference type="VEuPathDB" id="GiardiaDB:GMRT_10717"/>
<feature type="compositionally biased region" description="Polar residues" evidence="1">
    <location>
        <begin position="136"/>
        <end position="153"/>
    </location>
</feature>